<proteinExistence type="predicted"/>
<evidence type="ECO:0000256" key="3">
    <source>
        <dbReference type="SAM" id="SignalP"/>
    </source>
</evidence>
<dbReference type="HOGENOM" id="CLU_383805_0_0_1"/>
<dbReference type="InParanoid" id="B7G571"/>
<protein>
    <submittedName>
        <fullName evidence="4">Uncharacterized protein</fullName>
    </submittedName>
</protein>
<dbReference type="OrthoDB" id="39714at2759"/>
<dbReference type="SUPFAM" id="SSF51004">
    <property type="entry name" value="C-terminal (heme d1) domain of cytochrome cd1-nitrite reductase"/>
    <property type="match status" value="1"/>
</dbReference>
<dbReference type="PANTHER" id="PTHR46928:SF1">
    <property type="entry name" value="MESENCHYME-SPECIFIC CELL SURFACE GLYCOPROTEIN"/>
    <property type="match status" value="1"/>
</dbReference>
<evidence type="ECO:0000313" key="5">
    <source>
        <dbReference type="Proteomes" id="UP000000759"/>
    </source>
</evidence>
<dbReference type="InterPro" id="IPR015943">
    <property type="entry name" value="WD40/YVTN_repeat-like_dom_sf"/>
</dbReference>
<dbReference type="Gene3D" id="2.130.10.10">
    <property type="entry name" value="YVTN repeat-like/Quinoprotein amine dehydrogenase"/>
    <property type="match status" value="1"/>
</dbReference>
<dbReference type="PANTHER" id="PTHR46928">
    <property type="entry name" value="MESENCHYME-SPECIFIC CELL SURFACE GLYCOPROTEIN"/>
    <property type="match status" value="1"/>
</dbReference>
<feature type="chain" id="PRO_5002855783" evidence="3">
    <location>
        <begin position="18"/>
        <end position="721"/>
    </location>
</feature>
<name>B7G571_PHATC</name>
<evidence type="ECO:0000256" key="1">
    <source>
        <dbReference type="SAM" id="MobiDB-lite"/>
    </source>
</evidence>
<keyword evidence="3" id="KW-0732">Signal</keyword>
<keyword evidence="2" id="KW-1133">Transmembrane helix</keyword>
<dbReference type="RefSeq" id="XP_002182197.1">
    <property type="nucleotide sequence ID" value="XM_002182161.1"/>
</dbReference>
<dbReference type="OMA" id="SFWEFEC"/>
<dbReference type="EMBL" id="CM000617">
    <property type="protein sequence ID" value="EEC46098.1"/>
    <property type="molecule type" value="Genomic_DNA"/>
</dbReference>
<dbReference type="PaxDb" id="2850-Phatr47869"/>
<dbReference type="AlphaFoldDB" id="B7G571"/>
<gene>
    <name evidence="4" type="ORF">PHATRDRAFT_47869</name>
</gene>
<keyword evidence="5" id="KW-1185">Reference proteome</keyword>
<dbReference type="InterPro" id="IPR011048">
    <property type="entry name" value="Haem_d1_sf"/>
</dbReference>
<sequence length="721" mass="77376">MTQILILTALLAVMAEALTFSRSDMTGNNFAGDILTFKDRLYVPYGPDLISDPPQTDQPWTGFGYGLGATEHWAYDHKEKYIYSQSEAGGYVTIIDYNALPGVVTPYSMNVGGRNVDVRDIVVCSEEGLLFLTLTDRSKVLMYETVKRSSPGTPTLLSEIDAGNSPDAMKLSNDCSILAVANQNEGTSVLNQGAVTLVTNFRSASGPETKTVLLNTFTDEYLLGREVHMPLTRNAMIYWNAELGLGWDTPNGLIDQYNPALAFDPEFLAFNNDGTELYLNLQQNSAMVRISTATGTALSVDGYGLKDLTAGSGADIVKDGECKLVTNPCLFLARSPDGIATVEYEGVNYVLLAEEGSDFDLGDYEEKADSNDIFQGNGTFAYSNFTFDASFFAEGDSSAGCSANFNAECESNDLPWCSNFELTVGSSAVDYTDPTAPKMNRIVGFGGRGISIFRVPSNVQQQITMVWESGSEFEERTCADFPWANNALTDEEFAPICTDSNQDFECARWILVSNDDREGINESTGACPMGSTVDTKAQQDGLGVETVVVGIACDHLVALGCGENNAMCFLYDISDIESPVHLKTFNLSPSSRNRNPEQSYLDDLGDIDAETIQFIYPGQSPTGKSGFIFGGAISGTLSFWEFECASEETAQSGSGGGQSQELSDSDESLEGGAIAGIVIGSVVGLALLAVIALRAMGGNKKEIDTGKTGSSDHTETVDGLA</sequence>
<accession>B7G571</accession>
<keyword evidence="2" id="KW-0812">Transmembrane</keyword>
<reference evidence="4 5" key="1">
    <citation type="journal article" date="2008" name="Nature">
        <title>The Phaeodactylum genome reveals the evolutionary history of diatom genomes.</title>
        <authorList>
            <person name="Bowler C."/>
            <person name="Allen A.E."/>
            <person name="Badger J.H."/>
            <person name="Grimwood J."/>
            <person name="Jabbari K."/>
            <person name="Kuo A."/>
            <person name="Maheswari U."/>
            <person name="Martens C."/>
            <person name="Maumus F."/>
            <person name="Otillar R.P."/>
            <person name="Rayko E."/>
            <person name="Salamov A."/>
            <person name="Vandepoele K."/>
            <person name="Beszteri B."/>
            <person name="Gruber A."/>
            <person name="Heijde M."/>
            <person name="Katinka M."/>
            <person name="Mock T."/>
            <person name="Valentin K."/>
            <person name="Verret F."/>
            <person name="Berges J.A."/>
            <person name="Brownlee C."/>
            <person name="Cadoret J.P."/>
            <person name="Chiovitti A."/>
            <person name="Choi C.J."/>
            <person name="Coesel S."/>
            <person name="De Martino A."/>
            <person name="Detter J.C."/>
            <person name="Durkin C."/>
            <person name="Falciatore A."/>
            <person name="Fournet J."/>
            <person name="Haruta M."/>
            <person name="Huysman M.J."/>
            <person name="Jenkins B.D."/>
            <person name="Jiroutova K."/>
            <person name="Jorgensen R.E."/>
            <person name="Joubert Y."/>
            <person name="Kaplan A."/>
            <person name="Kroger N."/>
            <person name="Kroth P.G."/>
            <person name="La Roche J."/>
            <person name="Lindquist E."/>
            <person name="Lommer M."/>
            <person name="Martin-Jezequel V."/>
            <person name="Lopez P.J."/>
            <person name="Lucas S."/>
            <person name="Mangogna M."/>
            <person name="McGinnis K."/>
            <person name="Medlin L.K."/>
            <person name="Montsant A."/>
            <person name="Oudot-Le Secq M.P."/>
            <person name="Napoli C."/>
            <person name="Obornik M."/>
            <person name="Parker M.S."/>
            <person name="Petit J.L."/>
            <person name="Porcel B.M."/>
            <person name="Poulsen N."/>
            <person name="Robison M."/>
            <person name="Rychlewski L."/>
            <person name="Rynearson T.A."/>
            <person name="Schmutz J."/>
            <person name="Shapiro H."/>
            <person name="Siaut M."/>
            <person name="Stanley M."/>
            <person name="Sussman M.R."/>
            <person name="Taylor A.R."/>
            <person name="Vardi A."/>
            <person name="von Dassow P."/>
            <person name="Vyverman W."/>
            <person name="Willis A."/>
            <person name="Wyrwicz L.S."/>
            <person name="Rokhsar D.S."/>
            <person name="Weissenbach J."/>
            <person name="Armbrust E.V."/>
            <person name="Green B.R."/>
            <person name="Van de Peer Y."/>
            <person name="Grigoriev I.V."/>
        </authorList>
    </citation>
    <scope>NUCLEOTIDE SEQUENCE [LARGE SCALE GENOMIC DNA]</scope>
    <source>
        <strain evidence="4 5">CCAP 1055/1</strain>
    </source>
</reference>
<dbReference type="eggNOG" id="ENOG502R3XF">
    <property type="taxonomic scope" value="Eukaryota"/>
</dbReference>
<dbReference type="InterPro" id="IPR052956">
    <property type="entry name" value="Mesenchyme-surface_protein"/>
</dbReference>
<feature type="signal peptide" evidence="3">
    <location>
        <begin position="1"/>
        <end position="17"/>
    </location>
</feature>
<keyword evidence="2" id="KW-0472">Membrane</keyword>
<evidence type="ECO:0000313" key="4">
    <source>
        <dbReference type="EMBL" id="EEC46098.1"/>
    </source>
</evidence>
<feature type="transmembrane region" description="Helical" evidence="2">
    <location>
        <begin position="673"/>
        <end position="693"/>
    </location>
</feature>
<organism evidence="4 5">
    <name type="scientific">Phaeodactylum tricornutum (strain CCAP 1055/1)</name>
    <dbReference type="NCBI Taxonomy" id="556484"/>
    <lineage>
        <taxon>Eukaryota</taxon>
        <taxon>Sar</taxon>
        <taxon>Stramenopiles</taxon>
        <taxon>Ochrophyta</taxon>
        <taxon>Bacillariophyta</taxon>
        <taxon>Bacillariophyceae</taxon>
        <taxon>Bacillariophycidae</taxon>
        <taxon>Naviculales</taxon>
        <taxon>Phaeodactylaceae</taxon>
        <taxon>Phaeodactylum</taxon>
    </lineage>
</organism>
<dbReference type="GeneID" id="7202938"/>
<dbReference type="Proteomes" id="UP000000759">
    <property type="component" value="Chromosome 15"/>
</dbReference>
<dbReference type="KEGG" id="pti:PHATRDRAFT_47869"/>
<feature type="region of interest" description="Disordered" evidence="1">
    <location>
        <begin position="702"/>
        <end position="721"/>
    </location>
</feature>
<evidence type="ECO:0000256" key="2">
    <source>
        <dbReference type="SAM" id="Phobius"/>
    </source>
</evidence>
<reference evidence="5" key="2">
    <citation type="submission" date="2008-08" db="EMBL/GenBank/DDBJ databases">
        <authorList>
            <consortium name="Diatom Consortium"/>
            <person name="Grigoriev I."/>
            <person name="Grimwood J."/>
            <person name="Kuo A."/>
            <person name="Otillar R.P."/>
            <person name="Salamov A."/>
            <person name="Detter J.C."/>
            <person name="Lindquist E."/>
            <person name="Shapiro H."/>
            <person name="Lucas S."/>
            <person name="Glavina del Rio T."/>
            <person name="Pitluck S."/>
            <person name="Rokhsar D."/>
            <person name="Bowler C."/>
        </authorList>
    </citation>
    <scope>GENOME REANNOTATION</scope>
    <source>
        <strain evidence="5">CCAP 1055/1</strain>
    </source>
</reference>